<dbReference type="GO" id="GO:0005886">
    <property type="term" value="C:plasma membrane"/>
    <property type="evidence" value="ECO:0007669"/>
    <property type="project" value="UniProtKB-SubCell"/>
</dbReference>
<dbReference type="Pfam" id="PF07686">
    <property type="entry name" value="V-set"/>
    <property type="match status" value="1"/>
</dbReference>
<dbReference type="InterPro" id="IPR007110">
    <property type="entry name" value="Ig-like_dom"/>
</dbReference>
<evidence type="ECO:0000256" key="2">
    <source>
        <dbReference type="ARBA" id="ARBA00022475"/>
    </source>
</evidence>
<gene>
    <name evidence="12" type="primary">LOC114851336</name>
</gene>
<keyword evidence="11" id="KW-1185">Reference proteome</keyword>
<feature type="transmembrane region" description="Helical" evidence="8">
    <location>
        <begin position="138"/>
        <end position="159"/>
    </location>
</feature>
<dbReference type="SUPFAM" id="SSF48726">
    <property type="entry name" value="Immunoglobulin"/>
    <property type="match status" value="1"/>
</dbReference>
<feature type="domain" description="Ig-like" evidence="10">
    <location>
        <begin position="16"/>
        <end position="109"/>
    </location>
</feature>
<dbReference type="SMART" id="SM00409">
    <property type="entry name" value="IG"/>
    <property type="match status" value="1"/>
</dbReference>
<dbReference type="RefSeq" id="XP_028998945.1">
    <property type="nucleotide sequence ID" value="XM_029143112.3"/>
</dbReference>
<evidence type="ECO:0000256" key="8">
    <source>
        <dbReference type="SAM" id="Phobius"/>
    </source>
</evidence>
<dbReference type="GO" id="GO:0002376">
    <property type="term" value="P:immune system process"/>
    <property type="evidence" value="ECO:0007669"/>
    <property type="project" value="UniProtKB-KW"/>
</dbReference>
<keyword evidence="8" id="KW-0812">Transmembrane</keyword>
<evidence type="ECO:0000256" key="1">
    <source>
        <dbReference type="ARBA" id="ARBA00004236"/>
    </source>
</evidence>
<keyword evidence="5 8" id="KW-0472">Membrane</keyword>
<keyword evidence="2" id="KW-1003">Cell membrane</keyword>
<evidence type="ECO:0000313" key="12">
    <source>
        <dbReference type="RefSeq" id="XP_028998945.1"/>
    </source>
</evidence>
<evidence type="ECO:0000256" key="3">
    <source>
        <dbReference type="ARBA" id="ARBA00022729"/>
    </source>
</evidence>
<accession>A0A6P7LXD1</accession>
<dbReference type="Proteomes" id="UP000515150">
    <property type="component" value="Chromosome 2"/>
</dbReference>
<feature type="signal peptide" evidence="9">
    <location>
        <begin position="1"/>
        <end position="21"/>
    </location>
</feature>
<keyword evidence="8" id="KW-1133">Transmembrane helix</keyword>
<dbReference type="PANTHER" id="PTHR19433:SF111">
    <property type="entry name" value="T CELL RECEPTOR ALPHA VARIABLE 4"/>
    <property type="match status" value="1"/>
</dbReference>
<keyword evidence="7" id="KW-0325">Glycoprotein</keyword>
<proteinExistence type="predicted"/>
<sequence>MNFASLTVFLCILGWISVSVSEFHTVEVQRGEEVTLNCTNFTSIPSHIIWFKLGSEPNITRISFMTSSDGIATICDGFQNGTFTMTSNIVTVFLNIKHVDLSDSGLYFCGFNENRKPVIVHATYLNVTQEKPFEMPKLIIMILAGVILVFFIIIVILVFKIRKHSAPEHELNPQHSETLGSDNLNYAAVTFKLKPKTNHRPASDRELETDLVYAATK</sequence>
<dbReference type="InParanoid" id="A0A6P7LXD1"/>
<organism evidence="11 12">
    <name type="scientific">Betta splendens</name>
    <name type="common">Siamese fighting fish</name>
    <dbReference type="NCBI Taxonomy" id="158456"/>
    <lineage>
        <taxon>Eukaryota</taxon>
        <taxon>Metazoa</taxon>
        <taxon>Chordata</taxon>
        <taxon>Craniata</taxon>
        <taxon>Vertebrata</taxon>
        <taxon>Euteleostomi</taxon>
        <taxon>Actinopterygii</taxon>
        <taxon>Neopterygii</taxon>
        <taxon>Teleostei</taxon>
        <taxon>Neoteleostei</taxon>
        <taxon>Acanthomorphata</taxon>
        <taxon>Anabantaria</taxon>
        <taxon>Anabantiformes</taxon>
        <taxon>Anabantoidei</taxon>
        <taxon>Osphronemidae</taxon>
        <taxon>Betta</taxon>
    </lineage>
</organism>
<evidence type="ECO:0000256" key="9">
    <source>
        <dbReference type="SAM" id="SignalP"/>
    </source>
</evidence>
<evidence type="ECO:0000256" key="6">
    <source>
        <dbReference type="ARBA" id="ARBA00023157"/>
    </source>
</evidence>
<evidence type="ECO:0000256" key="5">
    <source>
        <dbReference type="ARBA" id="ARBA00023136"/>
    </source>
</evidence>
<feature type="chain" id="PRO_5027753773" evidence="9">
    <location>
        <begin position="22"/>
        <end position="217"/>
    </location>
</feature>
<evidence type="ECO:0000256" key="4">
    <source>
        <dbReference type="ARBA" id="ARBA00022859"/>
    </source>
</evidence>
<keyword evidence="4" id="KW-0391">Immunity</keyword>
<evidence type="ECO:0000259" key="10">
    <source>
        <dbReference type="PROSITE" id="PS50835"/>
    </source>
</evidence>
<dbReference type="CDD" id="cd00099">
    <property type="entry name" value="IgV"/>
    <property type="match status" value="1"/>
</dbReference>
<dbReference type="Gene3D" id="2.60.40.10">
    <property type="entry name" value="Immunoglobulins"/>
    <property type="match status" value="1"/>
</dbReference>
<dbReference type="PROSITE" id="PS50835">
    <property type="entry name" value="IG_LIKE"/>
    <property type="match status" value="1"/>
</dbReference>
<name>A0A6P7LXD1_BETSP</name>
<keyword evidence="6" id="KW-1015">Disulfide bond</keyword>
<dbReference type="AlphaFoldDB" id="A0A6P7LXD1"/>
<reference evidence="12" key="1">
    <citation type="submission" date="2025-08" db="UniProtKB">
        <authorList>
            <consortium name="RefSeq"/>
        </authorList>
    </citation>
    <scope>IDENTIFICATION</scope>
</reference>
<keyword evidence="3 9" id="KW-0732">Signal</keyword>
<dbReference type="InterPro" id="IPR013106">
    <property type="entry name" value="Ig_V-set"/>
</dbReference>
<dbReference type="GO" id="GO:0009617">
    <property type="term" value="P:response to bacterium"/>
    <property type="evidence" value="ECO:0007669"/>
    <property type="project" value="TreeGrafter"/>
</dbReference>
<dbReference type="GeneID" id="114851336"/>
<dbReference type="KEGG" id="bspl:114851336"/>
<dbReference type="InterPro" id="IPR036179">
    <property type="entry name" value="Ig-like_dom_sf"/>
</dbReference>
<dbReference type="OrthoDB" id="9932608at2759"/>
<protein>
    <submittedName>
        <fullName evidence="12">Uncharacterized protein LOC114851336</fullName>
    </submittedName>
</protein>
<evidence type="ECO:0000313" key="11">
    <source>
        <dbReference type="Proteomes" id="UP000515150"/>
    </source>
</evidence>
<evidence type="ECO:0000256" key="7">
    <source>
        <dbReference type="ARBA" id="ARBA00023180"/>
    </source>
</evidence>
<dbReference type="PANTHER" id="PTHR19433">
    <property type="entry name" value="T-CELL RECEPTOR ALPHA CHAIN V REGION-RELATED"/>
    <property type="match status" value="1"/>
</dbReference>
<comment type="subcellular location">
    <subcellularLocation>
        <location evidence="1">Cell membrane</location>
    </subcellularLocation>
</comment>
<dbReference type="InterPro" id="IPR052051">
    <property type="entry name" value="TCR_complex_component"/>
</dbReference>
<dbReference type="InterPro" id="IPR003599">
    <property type="entry name" value="Ig_sub"/>
</dbReference>
<dbReference type="InterPro" id="IPR013783">
    <property type="entry name" value="Ig-like_fold"/>
</dbReference>